<accession>A0AAV4F7U6</accession>
<comment type="caution">
    <text evidence="1">The sequence shown here is derived from an EMBL/GenBank/DDBJ whole genome shotgun (WGS) entry which is preliminary data.</text>
</comment>
<dbReference type="SUPFAM" id="SSF52799">
    <property type="entry name" value="(Phosphotyrosine protein) phosphatases II"/>
    <property type="match status" value="1"/>
</dbReference>
<dbReference type="EMBL" id="BMAT01004146">
    <property type="protein sequence ID" value="GFR69075.1"/>
    <property type="molecule type" value="Genomic_DNA"/>
</dbReference>
<dbReference type="InterPro" id="IPR029021">
    <property type="entry name" value="Prot-tyrosine_phosphatase-like"/>
</dbReference>
<evidence type="ECO:0000313" key="2">
    <source>
        <dbReference type="Proteomes" id="UP000762676"/>
    </source>
</evidence>
<gene>
    <name evidence="1" type="ORF">ElyMa_002040200</name>
</gene>
<dbReference type="Proteomes" id="UP000762676">
    <property type="component" value="Unassembled WGS sequence"/>
</dbReference>
<organism evidence="1 2">
    <name type="scientific">Elysia marginata</name>
    <dbReference type="NCBI Taxonomy" id="1093978"/>
    <lineage>
        <taxon>Eukaryota</taxon>
        <taxon>Metazoa</taxon>
        <taxon>Spiralia</taxon>
        <taxon>Lophotrochozoa</taxon>
        <taxon>Mollusca</taxon>
        <taxon>Gastropoda</taxon>
        <taxon>Heterobranchia</taxon>
        <taxon>Euthyneura</taxon>
        <taxon>Panpulmonata</taxon>
        <taxon>Sacoglossa</taxon>
        <taxon>Placobranchoidea</taxon>
        <taxon>Plakobranchidae</taxon>
        <taxon>Elysia</taxon>
    </lineage>
</organism>
<dbReference type="Gene3D" id="3.90.190.10">
    <property type="entry name" value="Protein tyrosine phosphatase superfamily"/>
    <property type="match status" value="1"/>
</dbReference>
<sequence>MDSFKILWVNPKPQLEQKYIYKEYINFRLCIRTGQAQEHSDFIVRIWTNLYHKENNEGEWHVVEMKYQNVAIKSDSGTVDYLYGADLMVTSAGQFGFNYRAVSKKLRRSERSNTQGKIEVKPSSEYHSLTEWTQSPVQTQITNNIWLGNHAAALDAPQQGYDCLLNTSDNAPVFVLQLNRPIILRKFPIPMGVKNVIGDKKLHTAVRWLWEASLRCEKILVFSKHGSARAASLMIAYIYARNPDLTFEEAVKFVDSRCPIHNQKGLKSSLENLYPRG</sequence>
<proteinExistence type="predicted"/>
<dbReference type="AlphaFoldDB" id="A0AAV4F7U6"/>
<name>A0AAV4F7U6_9GAST</name>
<protein>
    <submittedName>
        <fullName evidence="1">Dual specificity phosphatase, catalytic domain protein</fullName>
    </submittedName>
</protein>
<evidence type="ECO:0000313" key="1">
    <source>
        <dbReference type="EMBL" id="GFR69075.1"/>
    </source>
</evidence>
<keyword evidence="2" id="KW-1185">Reference proteome</keyword>
<reference evidence="1 2" key="1">
    <citation type="journal article" date="2021" name="Elife">
        <title>Chloroplast acquisition without the gene transfer in kleptoplastic sea slugs, Plakobranchus ocellatus.</title>
        <authorList>
            <person name="Maeda T."/>
            <person name="Takahashi S."/>
            <person name="Yoshida T."/>
            <person name="Shimamura S."/>
            <person name="Takaki Y."/>
            <person name="Nagai Y."/>
            <person name="Toyoda A."/>
            <person name="Suzuki Y."/>
            <person name="Arimoto A."/>
            <person name="Ishii H."/>
            <person name="Satoh N."/>
            <person name="Nishiyama T."/>
            <person name="Hasebe M."/>
            <person name="Maruyama T."/>
            <person name="Minagawa J."/>
            <person name="Obokata J."/>
            <person name="Shigenobu S."/>
        </authorList>
    </citation>
    <scope>NUCLEOTIDE SEQUENCE [LARGE SCALE GENOMIC DNA]</scope>
</reference>